<dbReference type="AlphaFoldDB" id="A0A516PUU9"/>
<dbReference type="Proteomes" id="UP000319263">
    <property type="component" value="Chromosome"/>
</dbReference>
<gene>
    <name evidence="2" type="ORF">FOE78_02670</name>
</gene>
<protein>
    <submittedName>
        <fullName evidence="2">Uncharacterized protein</fullName>
    </submittedName>
</protein>
<name>A0A516PUU9_9ACTN</name>
<dbReference type="RefSeq" id="WP_143984949.1">
    <property type="nucleotide sequence ID" value="NZ_CP041692.1"/>
</dbReference>
<organism evidence="2 3">
    <name type="scientific">Microlunatus elymi</name>
    <dbReference type="NCBI Taxonomy" id="2596828"/>
    <lineage>
        <taxon>Bacteria</taxon>
        <taxon>Bacillati</taxon>
        <taxon>Actinomycetota</taxon>
        <taxon>Actinomycetes</taxon>
        <taxon>Propionibacteriales</taxon>
        <taxon>Propionibacteriaceae</taxon>
        <taxon>Microlunatus</taxon>
    </lineage>
</organism>
<keyword evidence="1" id="KW-1133">Transmembrane helix</keyword>
<evidence type="ECO:0000313" key="3">
    <source>
        <dbReference type="Proteomes" id="UP000319263"/>
    </source>
</evidence>
<feature type="transmembrane region" description="Helical" evidence="1">
    <location>
        <begin position="12"/>
        <end position="33"/>
    </location>
</feature>
<evidence type="ECO:0000256" key="1">
    <source>
        <dbReference type="SAM" id="Phobius"/>
    </source>
</evidence>
<keyword evidence="3" id="KW-1185">Reference proteome</keyword>
<keyword evidence="1" id="KW-0812">Transmembrane</keyword>
<proteinExistence type="predicted"/>
<sequence>MEKYVLTAAQPIRSAVISAVADLVGAVLFVIGIDRDNAVLIVIGIVLFALGSALVVAASMLRQRIRTEIVLDDDGIGIHSAGRSARARWSEITAVSRDRRSIYLAQEKTDGPTLKIDSPRGPDDPQFRELARVLSERLDQDRGYHDL</sequence>
<evidence type="ECO:0000313" key="2">
    <source>
        <dbReference type="EMBL" id="QDP94964.1"/>
    </source>
</evidence>
<accession>A0A516PUU9</accession>
<feature type="transmembrane region" description="Helical" evidence="1">
    <location>
        <begin position="39"/>
        <end position="61"/>
    </location>
</feature>
<reference evidence="2 3" key="1">
    <citation type="submission" date="2019-07" db="EMBL/GenBank/DDBJ databases">
        <title>Microlunatus dokdonensis sp. nov. isolated from the rhizospheric soil of the wild plant Elymus tsukushiensis.</title>
        <authorList>
            <person name="Ghim S.-Y."/>
            <person name="Hwang Y.-J."/>
            <person name="Son J.-S."/>
            <person name="Shin J.-H."/>
        </authorList>
    </citation>
    <scope>NUCLEOTIDE SEQUENCE [LARGE SCALE GENOMIC DNA]</scope>
    <source>
        <strain evidence="2 3">KUDC0627</strain>
    </source>
</reference>
<dbReference type="EMBL" id="CP041692">
    <property type="protein sequence ID" value="QDP94964.1"/>
    <property type="molecule type" value="Genomic_DNA"/>
</dbReference>
<dbReference type="KEGG" id="mik:FOE78_02670"/>
<keyword evidence="1" id="KW-0472">Membrane</keyword>
<dbReference type="OrthoDB" id="3710795at2"/>